<accession>A0A419F7V3</accession>
<organism evidence="4 5">
    <name type="scientific">Candidatus Abyssobacteria bacterium SURF_17</name>
    <dbReference type="NCBI Taxonomy" id="2093361"/>
    <lineage>
        <taxon>Bacteria</taxon>
        <taxon>Pseudomonadati</taxon>
        <taxon>Candidatus Hydrogenedentota</taxon>
        <taxon>Candidatus Abyssobacteria</taxon>
    </lineage>
</organism>
<keyword evidence="3" id="KW-0406">Ion transport</keyword>
<dbReference type="Gene3D" id="1.20.1690.10">
    <property type="entry name" value="V-type ATP synthase subunit C domain"/>
    <property type="match status" value="2"/>
</dbReference>
<protein>
    <recommendedName>
        <fullName evidence="6">V-type ATP synthase subunit C</fullName>
    </recommendedName>
</protein>
<dbReference type="PANTHER" id="PTHR38682:SF1">
    <property type="entry name" value="V-TYPE ATP SYNTHASE SUBUNIT C"/>
    <property type="match status" value="1"/>
</dbReference>
<dbReference type="EMBL" id="QZKI01000015">
    <property type="protein sequence ID" value="RJP74461.1"/>
    <property type="molecule type" value="Genomic_DNA"/>
</dbReference>
<dbReference type="AlphaFoldDB" id="A0A419F7V3"/>
<dbReference type="PANTHER" id="PTHR38682">
    <property type="entry name" value="V-TYPE ATP SYNTHASE SUBUNIT C"/>
    <property type="match status" value="1"/>
</dbReference>
<proteinExistence type="inferred from homology"/>
<dbReference type="InterPro" id="IPR002843">
    <property type="entry name" value="ATPase_V0-cplx_csu/dsu"/>
</dbReference>
<dbReference type="Gene3D" id="1.10.132.50">
    <property type="entry name" value="ATP synthase (C/AC39) subunit, domain 3"/>
    <property type="match status" value="1"/>
</dbReference>
<evidence type="ECO:0000313" key="5">
    <source>
        <dbReference type="Proteomes" id="UP000285961"/>
    </source>
</evidence>
<reference evidence="4 5" key="1">
    <citation type="journal article" date="2017" name="ISME J.">
        <title>Energy and carbon metabolisms in a deep terrestrial subsurface fluid microbial community.</title>
        <authorList>
            <person name="Momper L."/>
            <person name="Jungbluth S.P."/>
            <person name="Lee M.D."/>
            <person name="Amend J.P."/>
        </authorList>
    </citation>
    <scope>NUCLEOTIDE SEQUENCE [LARGE SCALE GENOMIC DNA]</scope>
    <source>
        <strain evidence="4">SURF_17</strain>
    </source>
</reference>
<dbReference type="Pfam" id="PF01992">
    <property type="entry name" value="vATP-synt_AC39"/>
    <property type="match status" value="1"/>
</dbReference>
<evidence type="ECO:0000256" key="1">
    <source>
        <dbReference type="ARBA" id="ARBA00006709"/>
    </source>
</evidence>
<dbReference type="InterPro" id="IPR035067">
    <property type="entry name" value="V-type_ATPase_csu/dsu"/>
</dbReference>
<dbReference type="Proteomes" id="UP000285961">
    <property type="component" value="Unassembled WGS sequence"/>
</dbReference>
<comment type="similarity">
    <text evidence="1">Belongs to the V-ATPase V0D/AC39 subunit family.</text>
</comment>
<comment type="caution">
    <text evidence="4">The sequence shown here is derived from an EMBL/GenBank/DDBJ whole genome shotgun (WGS) entry which is preliminary data.</text>
</comment>
<keyword evidence="2" id="KW-0813">Transport</keyword>
<sequence>MDDLRYSYAVARINALSTKLLDRAFASRMLDAAEPSDILPMLRETAYAESLTAVDNVSQLEGGLIRELQKTHDLLGAICPDKELIGLFRKRYDFHNLKAMLKSKITGVPHADAIVDLGTYSIGELSSAVRGEAYRFVPRYISETALEALAEYRKAQALYVISYTCDRSMWRYLMQNALKHRNKIVITLFRDYINMANIKAFVRVKEFSKTPAEAFRHYFIPGGDYELDFFLPLMDEDTSLFLSRLRDGECERHIIAHGFGSWEEDESFWRLEVARDNFVLYSFHQMRGQLFSIAPLIYYLLRKEAEAKLIRTVVRCKLSGMRRAETEERLRYLYV</sequence>
<evidence type="ECO:0000256" key="2">
    <source>
        <dbReference type="ARBA" id="ARBA00022448"/>
    </source>
</evidence>
<dbReference type="InterPro" id="IPR044911">
    <property type="entry name" value="V-type_ATPase_csu/dsu_dom_3"/>
</dbReference>
<dbReference type="InterPro" id="IPR050873">
    <property type="entry name" value="V-ATPase_V0D/AC39_subunit"/>
</dbReference>
<gene>
    <name evidence="4" type="ORF">C4532_02650</name>
</gene>
<name>A0A419F7V3_9BACT</name>
<dbReference type="GO" id="GO:0046961">
    <property type="term" value="F:proton-transporting ATPase activity, rotational mechanism"/>
    <property type="evidence" value="ECO:0007669"/>
    <property type="project" value="InterPro"/>
</dbReference>
<dbReference type="InterPro" id="IPR036079">
    <property type="entry name" value="ATPase_csu/dsu_sf"/>
</dbReference>
<evidence type="ECO:0008006" key="6">
    <source>
        <dbReference type="Google" id="ProtNLM"/>
    </source>
</evidence>
<evidence type="ECO:0000313" key="4">
    <source>
        <dbReference type="EMBL" id="RJP74461.1"/>
    </source>
</evidence>
<dbReference type="SUPFAM" id="SSF103486">
    <property type="entry name" value="V-type ATP synthase subunit C"/>
    <property type="match status" value="1"/>
</dbReference>
<evidence type="ECO:0000256" key="3">
    <source>
        <dbReference type="ARBA" id="ARBA00023065"/>
    </source>
</evidence>